<dbReference type="AlphaFoldDB" id="A0AAN8T1P3"/>
<gene>
    <name evidence="1" type="ORF">RDI58_027094</name>
</gene>
<comment type="caution">
    <text evidence="1">The sequence shown here is derived from an EMBL/GenBank/DDBJ whole genome shotgun (WGS) entry which is preliminary data.</text>
</comment>
<evidence type="ECO:0000313" key="1">
    <source>
        <dbReference type="EMBL" id="KAK6776093.1"/>
    </source>
</evidence>
<dbReference type="Proteomes" id="UP001371456">
    <property type="component" value="Unassembled WGS sequence"/>
</dbReference>
<dbReference type="EMBL" id="JBANQN010000011">
    <property type="protein sequence ID" value="KAK6776093.1"/>
    <property type="molecule type" value="Genomic_DNA"/>
</dbReference>
<keyword evidence="2" id="KW-1185">Reference proteome</keyword>
<evidence type="ECO:0000313" key="2">
    <source>
        <dbReference type="Proteomes" id="UP001371456"/>
    </source>
</evidence>
<protein>
    <submittedName>
        <fullName evidence="1">Uncharacterized protein</fullName>
    </submittedName>
</protein>
<name>A0AAN8T1P3_SOLBU</name>
<organism evidence="1 2">
    <name type="scientific">Solanum bulbocastanum</name>
    <name type="common">Wild potato</name>
    <dbReference type="NCBI Taxonomy" id="147425"/>
    <lineage>
        <taxon>Eukaryota</taxon>
        <taxon>Viridiplantae</taxon>
        <taxon>Streptophyta</taxon>
        <taxon>Embryophyta</taxon>
        <taxon>Tracheophyta</taxon>
        <taxon>Spermatophyta</taxon>
        <taxon>Magnoliopsida</taxon>
        <taxon>eudicotyledons</taxon>
        <taxon>Gunneridae</taxon>
        <taxon>Pentapetalae</taxon>
        <taxon>asterids</taxon>
        <taxon>lamiids</taxon>
        <taxon>Solanales</taxon>
        <taxon>Solanaceae</taxon>
        <taxon>Solanoideae</taxon>
        <taxon>Solaneae</taxon>
        <taxon>Solanum</taxon>
    </lineage>
</organism>
<accession>A0AAN8T1P3</accession>
<reference evidence="1 2" key="1">
    <citation type="submission" date="2024-02" db="EMBL/GenBank/DDBJ databases">
        <title>de novo genome assembly of Solanum bulbocastanum strain 11H21.</title>
        <authorList>
            <person name="Hosaka A.J."/>
        </authorList>
    </citation>
    <scope>NUCLEOTIDE SEQUENCE [LARGE SCALE GENOMIC DNA]</scope>
    <source>
        <tissue evidence="1">Young leaves</tissue>
    </source>
</reference>
<sequence>MAPPDVIDVASQPIHAAE</sequence>
<proteinExistence type="predicted"/>